<evidence type="ECO:0000259" key="5">
    <source>
        <dbReference type="PROSITE" id="PS51371"/>
    </source>
</evidence>
<dbReference type="InParanoid" id="K5WR55"/>
<evidence type="ECO:0000256" key="1">
    <source>
        <dbReference type="ARBA" id="ARBA00022737"/>
    </source>
</evidence>
<dbReference type="PANTHER" id="PTHR13780:SF36">
    <property type="entry name" value="CBS DOMAIN-CONTAINING PROTEIN"/>
    <property type="match status" value="1"/>
</dbReference>
<dbReference type="GeneID" id="18827158"/>
<dbReference type="OMA" id="DWTQISI"/>
<gene>
    <name evidence="6" type="ORF">AGABI1DRAFT_130133</name>
</gene>
<dbReference type="InterPro" id="IPR050511">
    <property type="entry name" value="AMPK_gamma/SDS23_families"/>
</dbReference>
<keyword evidence="7" id="KW-1185">Reference proteome</keyword>
<dbReference type="Pfam" id="PF00571">
    <property type="entry name" value="CBS"/>
    <property type="match status" value="1"/>
</dbReference>
<dbReference type="Gene3D" id="3.10.580.10">
    <property type="entry name" value="CBS-domain"/>
    <property type="match status" value="2"/>
</dbReference>
<dbReference type="KEGG" id="abp:AGABI1DRAFT130133"/>
<dbReference type="SMART" id="SM00116">
    <property type="entry name" value="CBS"/>
    <property type="match status" value="3"/>
</dbReference>
<evidence type="ECO:0000313" key="6">
    <source>
        <dbReference type="EMBL" id="EKM77861.1"/>
    </source>
</evidence>
<dbReference type="AlphaFoldDB" id="K5WR55"/>
<dbReference type="Proteomes" id="UP000008493">
    <property type="component" value="Unassembled WGS sequence"/>
</dbReference>
<feature type="compositionally biased region" description="Low complexity" evidence="4">
    <location>
        <begin position="455"/>
        <end position="485"/>
    </location>
</feature>
<accession>K5WR55</accession>
<proteinExistence type="predicted"/>
<evidence type="ECO:0000256" key="3">
    <source>
        <dbReference type="PROSITE-ProRule" id="PRU00703"/>
    </source>
</evidence>
<feature type="region of interest" description="Disordered" evidence="4">
    <location>
        <begin position="432"/>
        <end position="495"/>
    </location>
</feature>
<dbReference type="PROSITE" id="PS51371">
    <property type="entry name" value="CBS"/>
    <property type="match status" value="1"/>
</dbReference>
<keyword evidence="1" id="KW-0677">Repeat</keyword>
<evidence type="ECO:0000256" key="4">
    <source>
        <dbReference type="SAM" id="MobiDB-lite"/>
    </source>
</evidence>
<organism evidence="6 7">
    <name type="scientific">Agaricus bisporus var. burnettii (strain JB137-S8 / ATCC MYA-4627 / FGSC 10392)</name>
    <name type="common">White button mushroom</name>
    <dbReference type="NCBI Taxonomy" id="597362"/>
    <lineage>
        <taxon>Eukaryota</taxon>
        <taxon>Fungi</taxon>
        <taxon>Dikarya</taxon>
        <taxon>Basidiomycota</taxon>
        <taxon>Agaricomycotina</taxon>
        <taxon>Agaricomycetes</taxon>
        <taxon>Agaricomycetidae</taxon>
        <taxon>Agaricales</taxon>
        <taxon>Agaricineae</taxon>
        <taxon>Agaricaceae</taxon>
        <taxon>Agaricus</taxon>
    </lineage>
</organism>
<evidence type="ECO:0000313" key="7">
    <source>
        <dbReference type="Proteomes" id="UP000008493"/>
    </source>
</evidence>
<evidence type="ECO:0000256" key="2">
    <source>
        <dbReference type="ARBA" id="ARBA00023122"/>
    </source>
</evidence>
<dbReference type="PANTHER" id="PTHR13780">
    <property type="entry name" value="AMP-ACTIVATED PROTEIN KINASE, GAMMA REGULATORY SUBUNIT"/>
    <property type="match status" value="1"/>
</dbReference>
<reference evidence="7" key="1">
    <citation type="journal article" date="2012" name="Proc. Natl. Acad. Sci. U.S.A.">
        <title>Genome sequence of the button mushroom Agaricus bisporus reveals mechanisms governing adaptation to a humic-rich ecological niche.</title>
        <authorList>
            <person name="Morin E."/>
            <person name="Kohler A."/>
            <person name="Baker A.R."/>
            <person name="Foulongne-Oriol M."/>
            <person name="Lombard V."/>
            <person name="Nagy L.G."/>
            <person name="Ohm R.A."/>
            <person name="Patyshakuliyeva A."/>
            <person name="Brun A."/>
            <person name="Aerts A.L."/>
            <person name="Bailey A.M."/>
            <person name="Billette C."/>
            <person name="Coutinho P.M."/>
            <person name="Deakin G."/>
            <person name="Doddapaneni H."/>
            <person name="Floudas D."/>
            <person name="Grimwood J."/>
            <person name="Hilden K."/>
            <person name="Kuees U."/>
            <person name="LaButti K.M."/>
            <person name="Lapidus A."/>
            <person name="Lindquist E.A."/>
            <person name="Lucas S.M."/>
            <person name="Murat C."/>
            <person name="Riley R.W."/>
            <person name="Salamov A.A."/>
            <person name="Schmutz J."/>
            <person name="Subramanian V."/>
            <person name="Woesten H.A.B."/>
            <person name="Xu J."/>
            <person name="Eastwood D.C."/>
            <person name="Foster G.D."/>
            <person name="Sonnenberg A.S."/>
            <person name="Cullen D."/>
            <person name="de Vries R.P."/>
            <person name="Lundell T."/>
            <person name="Hibbett D.S."/>
            <person name="Henrissat B."/>
            <person name="Burton K.S."/>
            <person name="Kerrigan R.W."/>
            <person name="Challen M.P."/>
            <person name="Grigoriev I.V."/>
            <person name="Martin F."/>
        </authorList>
    </citation>
    <scope>NUCLEOTIDE SEQUENCE [LARGE SCALE GENOMIC DNA]</scope>
    <source>
        <strain evidence="7">JB137-S8 / ATCC MYA-4627 / FGSC 10392</strain>
    </source>
</reference>
<dbReference type="STRING" id="597362.K5WR55"/>
<keyword evidence="2 3" id="KW-0129">CBS domain</keyword>
<dbReference type="EMBL" id="JH971394">
    <property type="protein sequence ID" value="EKM77861.1"/>
    <property type="molecule type" value="Genomic_DNA"/>
</dbReference>
<dbReference type="CDD" id="cd02205">
    <property type="entry name" value="CBS_pair_SF"/>
    <property type="match status" value="1"/>
</dbReference>
<dbReference type="HOGENOM" id="CLU_037525_0_0_1"/>
<dbReference type="FunCoup" id="K5WR55">
    <property type="interactions" value="17"/>
</dbReference>
<dbReference type="InterPro" id="IPR046342">
    <property type="entry name" value="CBS_dom_sf"/>
</dbReference>
<dbReference type="OrthoDB" id="449052at2759"/>
<dbReference type="InterPro" id="IPR000644">
    <property type="entry name" value="CBS_dom"/>
</dbReference>
<name>K5WR55_AGABU</name>
<feature type="domain" description="CBS" evidence="5">
    <location>
        <begin position="276"/>
        <end position="335"/>
    </location>
</feature>
<dbReference type="eggNOG" id="KOG1764">
    <property type="taxonomic scope" value="Eukaryota"/>
</dbReference>
<dbReference type="SUPFAM" id="SSF54631">
    <property type="entry name" value="CBS-domain pair"/>
    <property type="match status" value="2"/>
</dbReference>
<dbReference type="GO" id="GO:0004865">
    <property type="term" value="F:protein serine/threonine phosphatase inhibitor activity"/>
    <property type="evidence" value="ECO:0007669"/>
    <property type="project" value="TreeGrafter"/>
</dbReference>
<protein>
    <recommendedName>
        <fullName evidence="5">CBS domain-containing protein</fullName>
    </recommendedName>
</protein>
<dbReference type="GO" id="GO:0042149">
    <property type="term" value="P:cellular response to glucose starvation"/>
    <property type="evidence" value="ECO:0007669"/>
    <property type="project" value="TreeGrafter"/>
</dbReference>
<dbReference type="RefSeq" id="XP_007331682.1">
    <property type="nucleotide sequence ID" value="XM_007331620.1"/>
</dbReference>
<sequence length="541" mass="58104">MSSNSRRLSFNQPFNSGAFYSSQNERESTDSLFGDLSEQERDALIGSWKGVYARDIIESKVVTVDANIEVEEACNKLLSESIDCLVIVDSASPPSMMGRDDHRTGLFDFSDVNAFLTLAATRHTLPPDIIRENARLNRVVEAAKAGKVPVRLVSNFSDKNPCVVLPYNANVISLLEAFARGTHRVFVQNTIPPVLGSNNPQLLGMVTDKGFLSWFAKYAKGSAIIPSSPPLTTDISAFSPPSHASFSRREGRALQSPLGRLLSRSLYELAFPLLNIHTAVVAASSVATVLDAMRLMSEDGVSSVAVLDEESGILLGAVSVTDIGQFVVPSQTNHILGTPLKQFVSTVRLPYGSTDGADRYPVYSVFPSSSLVYTIEKLLATNAHRLFVTGEAESANPVLSPSSSGNLTGIISIVDILSLFAHLARIPDVDPRRMQRHRRASSTSSHSSDIEALLRTRSSSRASIRRSPSFGMVSSSPGSSVMSFSGNNSPVSMRPKSPGMLPVPDIGGALGGSLYGVGIVGRRGSMNASLRSRNSKRDSVQ</sequence>